<protein>
    <submittedName>
        <fullName evidence="3">Pyridoxamine 5'-phosphate oxidase</fullName>
    </submittedName>
</protein>
<reference evidence="3 4" key="1">
    <citation type="submission" date="2017-04" db="EMBL/GenBank/DDBJ databases">
        <authorList>
            <person name="Afonso C.L."/>
            <person name="Miller P.J."/>
            <person name="Scott M.A."/>
            <person name="Spackman E."/>
            <person name="Goraichik I."/>
            <person name="Dimitrov K.M."/>
            <person name="Suarez D.L."/>
            <person name="Swayne D.E."/>
        </authorList>
    </citation>
    <scope>NUCLEOTIDE SEQUENCE [LARGE SCALE GENOMIC DNA]</scope>
    <source>
        <strain evidence="3 4">DSM 43828</strain>
    </source>
</reference>
<evidence type="ECO:0000256" key="1">
    <source>
        <dbReference type="ARBA" id="ARBA00023002"/>
    </source>
</evidence>
<feature type="domain" description="Pyridoxamine 5'-phosphate oxidase N-terminal" evidence="2">
    <location>
        <begin position="12"/>
        <end position="134"/>
    </location>
</feature>
<dbReference type="InterPro" id="IPR011576">
    <property type="entry name" value="Pyridox_Oxase_N"/>
</dbReference>
<dbReference type="AlphaFoldDB" id="A0A1Y5XHE5"/>
<sequence>MSRRAQIKMTPGEVRAYLAAGRVANVATIGPKGRPHLVPVFYIPDGDGIATWTYGTSQKVANLRRLPEATVLVETGVAYEELQGVSMECDVEIVEDTEQIVRIGTDLLGKMSNGNDEVVPDEVVTAAAQFVRLQAQKRVGLVFRPTKVVSWDHRKLGGTY</sequence>
<dbReference type="GO" id="GO:0016627">
    <property type="term" value="F:oxidoreductase activity, acting on the CH-CH group of donors"/>
    <property type="evidence" value="ECO:0007669"/>
    <property type="project" value="TreeGrafter"/>
</dbReference>
<dbReference type="GO" id="GO:0070967">
    <property type="term" value="F:coenzyme F420 binding"/>
    <property type="evidence" value="ECO:0007669"/>
    <property type="project" value="TreeGrafter"/>
</dbReference>
<keyword evidence="1" id="KW-0560">Oxidoreductase</keyword>
<keyword evidence="4" id="KW-1185">Reference proteome</keyword>
<dbReference type="GO" id="GO:0005829">
    <property type="term" value="C:cytosol"/>
    <property type="evidence" value="ECO:0007669"/>
    <property type="project" value="TreeGrafter"/>
</dbReference>
<dbReference type="InterPro" id="IPR052019">
    <property type="entry name" value="F420H2_bilvrd_red/Heme_oxyg"/>
</dbReference>
<dbReference type="PANTHER" id="PTHR35176">
    <property type="entry name" value="HEME OXYGENASE HI_0854-RELATED"/>
    <property type="match status" value="1"/>
</dbReference>
<dbReference type="OrthoDB" id="158738at2"/>
<evidence type="ECO:0000313" key="3">
    <source>
        <dbReference type="EMBL" id="SMC94234.1"/>
    </source>
</evidence>
<proteinExistence type="predicted"/>
<dbReference type="Proteomes" id="UP000192674">
    <property type="component" value="Unassembled WGS sequence"/>
</dbReference>
<organism evidence="3 4">
    <name type="scientific">Kibdelosporangium aridum</name>
    <dbReference type="NCBI Taxonomy" id="2030"/>
    <lineage>
        <taxon>Bacteria</taxon>
        <taxon>Bacillati</taxon>
        <taxon>Actinomycetota</taxon>
        <taxon>Actinomycetes</taxon>
        <taxon>Pseudonocardiales</taxon>
        <taxon>Pseudonocardiaceae</taxon>
        <taxon>Kibdelosporangium</taxon>
    </lineage>
</organism>
<dbReference type="PANTHER" id="PTHR35176:SF6">
    <property type="entry name" value="HEME OXYGENASE HI_0854-RELATED"/>
    <property type="match status" value="1"/>
</dbReference>
<evidence type="ECO:0000313" key="4">
    <source>
        <dbReference type="Proteomes" id="UP000192674"/>
    </source>
</evidence>
<dbReference type="Pfam" id="PF01243">
    <property type="entry name" value="PNPOx_N"/>
    <property type="match status" value="1"/>
</dbReference>
<name>A0A1Y5XHE5_KIBAR</name>
<accession>A0A1Y5XHE5</accession>
<dbReference type="Gene3D" id="2.30.110.10">
    <property type="entry name" value="Electron Transport, Fmn-binding Protein, Chain A"/>
    <property type="match status" value="1"/>
</dbReference>
<gene>
    <name evidence="3" type="ORF">SAMN05661093_03056</name>
</gene>
<dbReference type="EMBL" id="FWXV01000002">
    <property type="protein sequence ID" value="SMC94234.1"/>
    <property type="molecule type" value="Genomic_DNA"/>
</dbReference>
<dbReference type="RefSeq" id="WP_084426996.1">
    <property type="nucleotide sequence ID" value="NZ_FWXV01000002.1"/>
</dbReference>
<evidence type="ECO:0000259" key="2">
    <source>
        <dbReference type="Pfam" id="PF01243"/>
    </source>
</evidence>
<dbReference type="InterPro" id="IPR012349">
    <property type="entry name" value="Split_barrel_FMN-bd"/>
</dbReference>
<dbReference type="SUPFAM" id="SSF50475">
    <property type="entry name" value="FMN-binding split barrel"/>
    <property type="match status" value="1"/>
</dbReference>